<evidence type="ECO:0000313" key="3">
    <source>
        <dbReference type="Proteomes" id="UP001501842"/>
    </source>
</evidence>
<dbReference type="Proteomes" id="UP001501842">
    <property type="component" value="Unassembled WGS sequence"/>
</dbReference>
<dbReference type="InterPro" id="IPR029058">
    <property type="entry name" value="AB_hydrolase_fold"/>
</dbReference>
<evidence type="ECO:0000256" key="1">
    <source>
        <dbReference type="SAM" id="MobiDB-lite"/>
    </source>
</evidence>
<keyword evidence="3" id="KW-1185">Reference proteome</keyword>
<dbReference type="EMBL" id="BAAATZ010000032">
    <property type="protein sequence ID" value="GAA2736076.1"/>
    <property type="molecule type" value="Genomic_DNA"/>
</dbReference>
<name>A0ABP6H4W0_9ACTN</name>
<evidence type="ECO:0000313" key="2">
    <source>
        <dbReference type="EMBL" id="GAA2736076.1"/>
    </source>
</evidence>
<protein>
    <submittedName>
        <fullName evidence="2">Uncharacterized protein</fullName>
    </submittedName>
</protein>
<feature type="region of interest" description="Disordered" evidence="1">
    <location>
        <begin position="77"/>
        <end position="101"/>
    </location>
</feature>
<sequence>MNFGRNLNVLGFVNDTLTHVGLPALVQQEEGSDFQKALFADGDTVPGPRYTVIVTTEDTTVTPYTNSFLDGPDVHGITIQDQCPDDPARTSSTPSAPKTWP</sequence>
<feature type="compositionally biased region" description="Polar residues" evidence="1">
    <location>
        <begin position="89"/>
        <end position="101"/>
    </location>
</feature>
<dbReference type="RefSeq" id="WP_344455886.1">
    <property type="nucleotide sequence ID" value="NZ_BAAATZ010000032.1"/>
</dbReference>
<proteinExistence type="predicted"/>
<accession>A0ABP6H4W0</accession>
<dbReference type="Gene3D" id="3.40.50.1820">
    <property type="entry name" value="alpha/beta hydrolase"/>
    <property type="match status" value="1"/>
</dbReference>
<comment type="caution">
    <text evidence="2">The sequence shown here is derived from an EMBL/GenBank/DDBJ whole genome shotgun (WGS) entry which is preliminary data.</text>
</comment>
<organism evidence="2 3">
    <name type="scientific">Actinocorallia aurantiaca</name>
    <dbReference type="NCBI Taxonomy" id="46204"/>
    <lineage>
        <taxon>Bacteria</taxon>
        <taxon>Bacillati</taxon>
        <taxon>Actinomycetota</taxon>
        <taxon>Actinomycetes</taxon>
        <taxon>Streptosporangiales</taxon>
        <taxon>Thermomonosporaceae</taxon>
        <taxon>Actinocorallia</taxon>
    </lineage>
</organism>
<gene>
    <name evidence="2" type="ORF">GCM10010439_62300</name>
</gene>
<reference evidence="3" key="1">
    <citation type="journal article" date="2019" name="Int. J. Syst. Evol. Microbiol.">
        <title>The Global Catalogue of Microorganisms (GCM) 10K type strain sequencing project: providing services to taxonomists for standard genome sequencing and annotation.</title>
        <authorList>
            <consortium name="The Broad Institute Genomics Platform"/>
            <consortium name="The Broad Institute Genome Sequencing Center for Infectious Disease"/>
            <person name="Wu L."/>
            <person name="Ma J."/>
        </authorList>
    </citation>
    <scope>NUCLEOTIDE SEQUENCE [LARGE SCALE GENOMIC DNA]</scope>
    <source>
        <strain evidence="3">JCM 8201</strain>
    </source>
</reference>